<dbReference type="OrthoDB" id="2886948at2"/>
<feature type="transmembrane region" description="Helical" evidence="2">
    <location>
        <begin position="84"/>
        <end position="105"/>
    </location>
</feature>
<dbReference type="AlphaFoldDB" id="A0A7X2LX25"/>
<dbReference type="EMBL" id="WKKI01000002">
    <property type="protein sequence ID" value="MRX70836.1"/>
    <property type="molecule type" value="Genomic_DNA"/>
</dbReference>
<keyword evidence="4" id="KW-1185">Reference proteome</keyword>
<keyword evidence="1" id="KW-0175">Coiled coil</keyword>
<feature type="coiled-coil region" evidence="1">
    <location>
        <begin position="10"/>
        <end position="37"/>
    </location>
</feature>
<reference evidence="3 4" key="1">
    <citation type="submission" date="2019-11" db="EMBL/GenBank/DDBJ databases">
        <title>Bacillus lacus genome.</title>
        <authorList>
            <person name="Allen C.J."/>
            <person name="Newman J.D."/>
        </authorList>
    </citation>
    <scope>NUCLEOTIDE SEQUENCE [LARGE SCALE GENOMIC DNA]</scope>
    <source>
        <strain evidence="3 4">KCTC 33946</strain>
    </source>
</reference>
<protein>
    <submittedName>
        <fullName evidence="3">Uncharacterized protein</fullName>
    </submittedName>
</protein>
<keyword evidence="2" id="KW-1133">Transmembrane helix</keyword>
<evidence type="ECO:0000313" key="3">
    <source>
        <dbReference type="EMBL" id="MRX70836.1"/>
    </source>
</evidence>
<gene>
    <name evidence="3" type="ORF">GJU40_01475</name>
</gene>
<sequence>MEEMDMPHRLDNHEERISALEQNYGTLSLKINDLERGQLDMKNTLLTEFSSTKSMLNDQNAMNQRLLEHMYGIQTTKITSKKDIILGLVGGGGIVGVLIGIVAFWEQISNVFGG</sequence>
<evidence type="ECO:0000313" key="4">
    <source>
        <dbReference type="Proteomes" id="UP000448867"/>
    </source>
</evidence>
<comment type="caution">
    <text evidence="3">The sequence shown here is derived from an EMBL/GenBank/DDBJ whole genome shotgun (WGS) entry which is preliminary data.</text>
</comment>
<proteinExistence type="predicted"/>
<dbReference type="Proteomes" id="UP000448867">
    <property type="component" value="Unassembled WGS sequence"/>
</dbReference>
<keyword evidence="2" id="KW-0472">Membrane</keyword>
<evidence type="ECO:0000256" key="1">
    <source>
        <dbReference type="SAM" id="Coils"/>
    </source>
</evidence>
<dbReference type="RefSeq" id="WP_154305972.1">
    <property type="nucleotide sequence ID" value="NZ_WKKI01000002.1"/>
</dbReference>
<evidence type="ECO:0000256" key="2">
    <source>
        <dbReference type="SAM" id="Phobius"/>
    </source>
</evidence>
<organism evidence="3 4">
    <name type="scientific">Metabacillus lacus</name>
    <dbReference type="NCBI Taxonomy" id="1983721"/>
    <lineage>
        <taxon>Bacteria</taxon>
        <taxon>Bacillati</taxon>
        <taxon>Bacillota</taxon>
        <taxon>Bacilli</taxon>
        <taxon>Bacillales</taxon>
        <taxon>Bacillaceae</taxon>
        <taxon>Metabacillus</taxon>
    </lineage>
</organism>
<name>A0A7X2LX25_9BACI</name>
<keyword evidence="2" id="KW-0812">Transmembrane</keyword>
<accession>A0A7X2LX25</accession>